<dbReference type="RefSeq" id="XP_009219867.1">
    <property type="nucleotide sequence ID" value="XM_009221603.1"/>
</dbReference>
<protein>
    <submittedName>
        <fullName evidence="2 3">Uncharacterized protein</fullName>
    </submittedName>
</protein>
<reference evidence="3" key="4">
    <citation type="journal article" date="2015" name="G3 (Bethesda)">
        <title>Genome sequences of three phytopathogenic species of the Magnaporthaceae family of fungi.</title>
        <authorList>
            <person name="Okagaki L.H."/>
            <person name="Nunes C.C."/>
            <person name="Sailsbery J."/>
            <person name="Clay B."/>
            <person name="Brown D."/>
            <person name="John T."/>
            <person name="Oh Y."/>
            <person name="Young N."/>
            <person name="Fitzgerald M."/>
            <person name="Haas B.J."/>
            <person name="Zeng Q."/>
            <person name="Young S."/>
            <person name="Adiconis X."/>
            <person name="Fan L."/>
            <person name="Levin J.Z."/>
            <person name="Mitchell T.K."/>
            <person name="Okubara P.A."/>
            <person name="Farman M.L."/>
            <person name="Kohn L.M."/>
            <person name="Birren B."/>
            <person name="Ma L.-J."/>
            <person name="Dean R.A."/>
        </authorList>
    </citation>
    <scope>NUCLEOTIDE SEQUENCE</scope>
    <source>
        <strain evidence="3">R3-111a-1</strain>
    </source>
</reference>
<reference evidence="2" key="3">
    <citation type="submission" date="2010-09" db="EMBL/GenBank/DDBJ databases">
        <title>Annotation of Gaeumannomyces graminis var. tritici R3-111a-1.</title>
        <authorList>
            <consortium name="The Broad Institute Genome Sequencing Platform"/>
            <person name="Ma L.-J."/>
            <person name="Dead R."/>
            <person name="Young S.K."/>
            <person name="Zeng Q."/>
            <person name="Gargeya S."/>
            <person name="Fitzgerald M."/>
            <person name="Haas B."/>
            <person name="Abouelleil A."/>
            <person name="Alvarado L."/>
            <person name="Arachchi H.M."/>
            <person name="Berlin A."/>
            <person name="Brown A."/>
            <person name="Chapman S.B."/>
            <person name="Chen Z."/>
            <person name="Dunbar C."/>
            <person name="Freedman E."/>
            <person name="Gearin G."/>
            <person name="Gellesch M."/>
            <person name="Goldberg J."/>
            <person name="Griggs A."/>
            <person name="Gujja S."/>
            <person name="Heiman D."/>
            <person name="Howarth C."/>
            <person name="Larson L."/>
            <person name="Lui A."/>
            <person name="MacDonald P.J.P."/>
            <person name="Mehta T."/>
            <person name="Montmayeur A."/>
            <person name="Murphy C."/>
            <person name="Neiman D."/>
            <person name="Pearson M."/>
            <person name="Priest M."/>
            <person name="Roberts A."/>
            <person name="Saif S."/>
            <person name="Shea T."/>
            <person name="Shenoy N."/>
            <person name="Sisk P."/>
            <person name="Stolte C."/>
            <person name="Sykes S."/>
            <person name="Yandava C."/>
            <person name="Wortman J."/>
            <person name="Nusbaum C."/>
            <person name="Birren B."/>
        </authorList>
    </citation>
    <scope>NUCLEOTIDE SEQUENCE</scope>
    <source>
        <strain evidence="2">R3-111a-1</strain>
    </source>
</reference>
<accession>J3NRB6</accession>
<reference evidence="3" key="5">
    <citation type="submission" date="2018-04" db="UniProtKB">
        <authorList>
            <consortium name="EnsemblFungi"/>
        </authorList>
    </citation>
    <scope>IDENTIFICATION</scope>
    <source>
        <strain evidence="3">R3-111a-1</strain>
    </source>
</reference>
<keyword evidence="4" id="KW-1185">Reference proteome</keyword>
<reference evidence="4" key="1">
    <citation type="submission" date="2010-07" db="EMBL/GenBank/DDBJ databases">
        <title>The genome sequence of Gaeumannomyces graminis var. tritici strain R3-111a-1.</title>
        <authorList>
            <consortium name="The Broad Institute Genome Sequencing Platform"/>
            <person name="Ma L.-J."/>
            <person name="Dead R."/>
            <person name="Young S."/>
            <person name="Zeng Q."/>
            <person name="Koehrsen M."/>
            <person name="Alvarado L."/>
            <person name="Berlin A."/>
            <person name="Chapman S.B."/>
            <person name="Chen Z."/>
            <person name="Freedman E."/>
            <person name="Gellesch M."/>
            <person name="Goldberg J."/>
            <person name="Griggs A."/>
            <person name="Gujja S."/>
            <person name="Heilman E.R."/>
            <person name="Heiman D."/>
            <person name="Hepburn T."/>
            <person name="Howarth C."/>
            <person name="Jen D."/>
            <person name="Larson L."/>
            <person name="Mehta T."/>
            <person name="Neiman D."/>
            <person name="Pearson M."/>
            <person name="Roberts A."/>
            <person name="Saif S."/>
            <person name="Shea T."/>
            <person name="Shenoy N."/>
            <person name="Sisk P."/>
            <person name="Stolte C."/>
            <person name="Sykes S."/>
            <person name="Walk T."/>
            <person name="White J."/>
            <person name="Yandava C."/>
            <person name="Haas B."/>
            <person name="Nusbaum C."/>
            <person name="Birren B."/>
        </authorList>
    </citation>
    <scope>NUCLEOTIDE SEQUENCE [LARGE SCALE GENOMIC DNA]</scope>
    <source>
        <strain evidence="4">R3-111a-1</strain>
    </source>
</reference>
<evidence type="ECO:0000313" key="4">
    <source>
        <dbReference type="Proteomes" id="UP000006039"/>
    </source>
</evidence>
<dbReference type="VEuPathDB" id="FungiDB:GGTG_03820"/>
<gene>
    <name evidence="3" type="primary">20344278</name>
    <name evidence="2" type="ORF">GGTG_03820</name>
</gene>
<sequence>MTRHSIGSLVSALGGDRARVDEEPPRTGTPPTQRADQARRLRSRGDPATAAALLPAALGDAGIRRAVGLG</sequence>
<dbReference type="EnsemblFungi" id="EJT78722">
    <property type="protein sequence ID" value="EJT78722"/>
    <property type="gene ID" value="GGTG_03820"/>
</dbReference>
<evidence type="ECO:0000313" key="3">
    <source>
        <dbReference type="EnsemblFungi" id="EJT78722"/>
    </source>
</evidence>
<proteinExistence type="predicted"/>
<dbReference type="AlphaFoldDB" id="J3NRB6"/>
<dbReference type="Proteomes" id="UP000006039">
    <property type="component" value="Unassembled WGS sequence"/>
</dbReference>
<dbReference type="EMBL" id="GL385396">
    <property type="protein sequence ID" value="EJT78722.1"/>
    <property type="molecule type" value="Genomic_DNA"/>
</dbReference>
<name>J3NRB6_GAET3</name>
<feature type="region of interest" description="Disordered" evidence="1">
    <location>
        <begin position="1"/>
        <end position="46"/>
    </location>
</feature>
<evidence type="ECO:0000256" key="1">
    <source>
        <dbReference type="SAM" id="MobiDB-lite"/>
    </source>
</evidence>
<dbReference type="GeneID" id="20344278"/>
<dbReference type="HOGENOM" id="CLU_2757924_0_0_1"/>
<feature type="compositionally biased region" description="Basic and acidic residues" evidence="1">
    <location>
        <begin position="16"/>
        <end position="25"/>
    </location>
</feature>
<reference evidence="2" key="2">
    <citation type="submission" date="2010-07" db="EMBL/GenBank/DDBJ databases">
        <authorList>
            <consortium name="The Broad Institute Genome Sequencing Platform"/>
            <consortium name="Broad Institute Genome Sequencing Center for Infectious Disease"/>
            <person name="Ma L.-J."/>
            <person name="Dead R."/>
            <person name="Young S."/>
            <person name="Zeng Q."/>
            <person name="Koehrsen M."/>
            <person name="Alvarado L."/>
            <person name="Berlin A."/>
            <person name="Chapman S.B."/>
            <person name="Chen Z."/>
            <person name="Freedman E."/>
            <person name="Gellesch M."/>
            <person name="Goldberg J."/>
            <person name="Griggs A."/>
            <person name="Gujja S."/>
            <person name="Heilman E.R."/>
            <person name="Heiman D."/>
            <person name="Hepburn T."/>
            <person name="Howarth C."/>
            <person name="Jen D."/>
            <person name="Larson L."/>
            <person name="Mehta T."/>
            <person name="Neiman D."/>
            <person name="Pearson M."/>
            <person name="Roberts A."/>
            <person name="Saif S."/>
            <person name="Shea T."/>
            <person name="Shenoy N."/>
            <person name="Sisk P."/>
            <person name="Stolte C."/>
            <person name="Sykes S."/>
            <person name="Walk T."/>
            <person name="White J."/>
            <person name="Yandava C."/>
            <person name="Haas B."/>
            <person name="Nusbaum C."/>
            <person name="Birren B."/>
        </authorList>
    </citation>
    <scope>NUCLEOTIDE SEQUENCE</scope>
    <source>
        <strain evidence="2">R3-111a-1</strain>
    </source>
</reference>
<evidence type="ECO:0000313" key="2">
    <source>
        <dbReference type="EMBL" id="EJT78722.1"/>
    </source>
</evidence>
<organism evidence="2">
    <name type="scientific">Gaeumannomyces tritici (strain R3-111a-1)</name>
    <name type="common">Wheat and barley take-all root rot fungus</name>
    <name type="synonym">Gaeumannomyces graminis var. tritici</name>
    <dbReference type="NCBI Taxonomy" id="644352"/>
    <lineage>
        <taxon>Eukaryota</taxon>
        <taxon>Fungi</taxon>
        <taxon>Dikarya</taxon>
        <taxon>Ascomycota</taxon>
        <taxon>Pezizomycotina</taxon>
        <taxon>Sordariomycetes</taxon>
        <taxon>Sordariomycetidae</taxon>
        <taxon>Magnaporthales</taxon>
        <taxon>Magnaporthaceae</taxon>
        <taxon>Gaeumannomyces</taxon>
    </lineage>
</organism>
<feature type="compositionally biased region" description="Basic and acidic residues" evidence="1">
    <location>
        <begin position="36"/>
        <end position="45"/>
    </location>
</feature>